<dbReference type="SMART" id="SM00194">
    <property type="entry name" value="PTPc"/>
    <property type="match status" value="1"/>
</dbReference>
<dbReference type="PRINTS" id="PR00700">
    <property type="entry name" value="PRTYPHPHTASE"/>
</dbReference>
<evidence type="ECO:0000259" key="4">
    <source>
        <dbReference type="PROSITE" id="PS50055"/>
    </source>
</evidence>
<keyword evidence="8" id="KW-1185">Reference proteome</keyword>
<dbReference type="PANTHER" id="PTHR19134">
    <property type="entry name" value="RECEPTOR-TYPE TYROSINE-PROTEIN PHOSPHATASE"/>
    <property type="match status" value="1"/>
</dbReference>
<accession>A0A0D2F3T2</accession>
<dbReference type="InterPro" id="IPR050348">
    <property type="entry name" value="Protein-Tyr_Phosphatase"/>
</dbReference>
<evidence type="ECO:0000259" key="6">
    <source>
        <dbReference type="PROSITE" id="PS50102"/>
    </source>
</evidence>
<dbReference type="InterPro" id="IPR000242">
    <property type="entry name" value="PTP_cat"/>
</dbReference>
<feature type="compositionally biased region" description="Basic and acidic residues" evidence="3">
    <location>
        <begin position="737"/>
        <end position="747"/>
    </location>
</feature>
<dbReference type="GO" id="GO:0004725">
    <property type="term" value="F:protein tyrosine phosphatase activity"/>
    <property type="evidence" value="ECO:0007669"/>
    <property type="project" value="InterPro"/>
</dbReference>
<dbReference type="InterPro" id="IPR000504">
    <property type="entry name" value="RRM_dom"/>
</dbReference>
<feature type="region of interest" description="Disordered" evidence="3">
    <location>
        <begin position="725"/>
        <end position="815"/>
    </location>
</feature>
<feature type="domain" description="RRM" evidence="6">
    <location>
        <begin position="631"/>
        <end position="709"/>
    </location>
</feature>
<dbReference type="SUPFAM" id="SSF54928">
    <property type="entry name" value="RNA-binding domain, RBD"/>
    <property type="match status" value="1"/>
</dbReference>
<reference evidence="7 8" key="1">
    <citation type="submission" date="2015-01" db="EMBL/GenBank/DDBJ databases">
        <title>The Genome Sequence of Capronia semiimmersa CBS27337.</title>
        <authorList>
            <consortium name="The Broad Institute Genomics Platform"/>
            <person name="Cuomo C."/>
            <person name="de Hoog S."/>
            <person name="Gorbushina A."/>
            <person name="Stielow B."/>
            <person name="Teixiera M."/>
            <person name="Abouelleil A."/>
            <person name="Chapman S.B."/>
            <person name="Priest M."/>
            <person name="Young S.K."/>
            <person name="Wortman J."/>
            <person name="Nusbaum C."/>
            <person name="Birren B."/>
        </authorList>
    </citation>
    <scope>NUCLEOTIDE SEQUENCE [LARGE SCALE GENOMIC DNA]</scope>
    <source>
        <strain evidence="7 8">CBS 27337</strain>
    </source>
</reference>
<dbReference type="InterPro" id="IPR012677">
    <property type="entry name" value="Nucleotide-bd_a/b_plait_sf"/>
</dbReference>
<name>A0A0D2F3T2_9EURO</name>
<dbReference type="Gene3D" id="3.30.70.330">
    <property type="match status" value="1"/>
</dbReference>
<sequence>MAGHGLDGRAAAFTISSATQRCHHLFTRCLDVPLLMEREWAENRLADFNLWASGIGAAAAETDKISLDARLSGKPTLLTVLTRLLYMLIDFLEECLALAVHQSADEAERHLQWLARSRHHVGSDSNKRSRSPNTRPVPHRRSSRSISPWSDQSSLDLALEDLGGDDKGPLAEAMIGIDTTLEQLNNISFAVRRAGSQLRLQKADSRFTRSDHASLETFLTFWVLATCKRTSPMETMTDNRARLDPLQMRLIEANLIRRNRFLYAQRHSQRLLKSQGAPHAHPFPVTREDLPPYEDARQALFPRQRDPVLGTVAPSGPALEPLADNTTATRLESATEILKETAHARDSQITSTALRVRYPNPPKVRAGAKFFRCPCCCQTLDFGISLGSRWRRHLAEDICPYTCILSGCPKPKTTFVTRRAWMSHMTGERHSTDQFWGCLICADGVRHADKAALSDHIQEKHAEHVSVDQMPTLLDASLQTASTAGLCCPLCPSHEAAETRSSLDHIAEHIHSFALLSLPWAPDAPVVAPHVVTEASSKVIPWLGLKDHPVAGPDLIDPAVAQNSTTDEASLYFQTEAYFAENGSMHSSASSASTDTDRDLEGFDVMGPLVFSEQYWGYNVDFPPIERDISPRLYIGNLAFSTTDKTLHKKFQEFGKVEEAFVVKHRDTVQSRGFGYVRFSTALEAADARLRMNHTELDGRPIQVDYARESTGRGRDLIDSQTHLQTNEAAPSFLQRSHLDRGSESERNSLPTFPARPEGAPVPSRRHRPVSSNDAAVDETASIPPSTTSDVSRSGKRSPEPESHTAPTSQQPLTIQVPEWLNKSITEISSTFEDLEQRQRIRLQHAVQNSDVSPYRVNLSSEAIQRSRYSSEQPWDTSRIRLKKPIEGSDYINASPITLTCEIPGLNAIGNKDAPFPLKRRYIATQGPTEETRFHFWQMVLQETQHSGVIIMLTRHFEGGKEKCSHYFPSDMENPTMILRAPVTRGEGHGGEFKGEVVANDQIAPCKPVSDMDPVGKFQLGVTNVSGDVRLCLATVDTGTPVNVVSREFVESIGFPIDTEGRGTLFTCLDGQKVASQGTVQISFELTEVPLSKEAEFHVVEDLGSHQVLLRTELAEWARLSSDLLWRVIKPGSEQHDWSWETEDEVVLREPSRKGITGAEPEQMDTAECTIRLLSTQYEASMRCEVRHLLLKIGAEKRFVHHYLFEEWPESGRPNLTNSLGLVQLQEYLRRVSRGSLRIVHGSAGAGRTGTFIALDFLLELLHTGRLGGVQDNGKDLIEETVDSLREQRMMMVENEVQYAFIYKVLRDQYIKKILH</sequence>
<dbReference type="PROSITE" id="PS50056">
    <property type="entry name" value="TYR_PHOSPHATASE_2"/>
    <property type="match status" value="1"/>
</dbReference>
<dbReference type="InterPro" id="IPR029021">
    <property type="entry name" value="Prot-tyrosine_phosphatase-like"/>
</dbReference>
<evidence type="ECO:0000256" key="3">
    <source>
        <dbReference type="SAM" id="MobiDB-lite"/>
    </source>
</evidence>
<feature type="domain" description="Tyrosine specific protein phosphatases" evidence="5">
    <location>
        <begin position="1223"/>
        <end position="1300"/>
    </location>
</feature>
<evidence type="ECO:0000256" key="2">
    <source>
        <dbReference type="PROSITE-ProRule" id="PRU00176"/>
    </source>
</evidence>
<dbReference type="SMART" id="SM00404">
    <property type="entry name" value="PTPc_motif"/>
    <property type="match status" value="1"/>
</dbReference>
<evidence type="ECO:0000313" key="8">
    <source>
        <dbReference type="Proteomes" id="UP000054266"/>
    </source>
</evidence>
<dbReference type="Proteomes" id="UP000054266">
    <property type="component" value="Unassembled WGS sequence"/>
</dbReference>
<dbReference type="SMART" id="SM00360">
    <property type="entry name" value="RRM"/>
    <property type="match status" value="1"/>
</dbReference>
<dbReference type="HOGENOM" id="CLU_262132_0_0_1"/>
<feature type="domain" description="Tyrosine-protein phosphatase" evidence="4">
    <location>
        <begin position="828"/>
        <end position="1309"/>
    </location>
</feature>
<gene>
    <name evidence="7" type="ORF">PV04_10711</name>
</gene>
<evidence type="ECO:0000259" key="5">
    <source>
        <dbReference type="PROSITE" id="PS50056"/>
    </source>
</evidence>
<dbReference type="Pfam" id="PF00076">
    <property type="entry name" value="RRM_1"/>
    <property type="match status" value="1"/>
</dbReference>
<dbReference type="Gene3D" id="3.90.190.10">
    <property type="entry name" value="Protein tyrosine phosphatase superfamily"/>
    <property type="match status" value="2"/>
</dbReference>
<evidence type="ECO:0008006" key="9">
    <source>
        <dbReference type="Google" id="ProtNLM"/>
    </source>
</evidence>
<evidence type="ECO:0000256" key="1">
    <source>
        <dbReference type="ARBA" id="ARBA00009649"/>
    </source>
</evidence>
<dbReference type="Pfam" id="PF00102">
    <property type="entry name" value="Y_phosphatase"/>
    <property type="match status" value="2"/>
</dbReference>
<dbReference type="SUPFAM" id="SSF52799">
    <property type="entry name" value="(Phosphotyrosine protein) phosphatases II"/>
    <property type="match status" value="2"/>
</dbReference>
<keyword evidence="2" id="KW-0694">RNA-binding</keyword>
<dbReference type="InterPro" id="IPR035979">
    <property type="entry name" value="RBD_domain_sf"/>
</dbReference>
<dbReference type="EMBL" id="KN846963">
    <property type="protein sequence ID" value="KIW62543.1"/>
    <property type="molecule type" value="Genomic_DNA"/>
</dbReference>
<evidence type="ECO:0000313" key="7">
    <source>
        <dbReference type="EMBL" id="KIW62543.1"/>
    </source>
</evidence>
<dbReference type="InterPro" id="IPR003595">
    <property type="entry name" value="Tyr_Pase_cat"/>
</dbReference>
<organism evidence="7 8">
    <name type="scientific">Phialophora macrospora</name>
    <dbReference type="NCBI Taxonomy" id="1851006"/>
    <lineage>
        <taxon>Eukaryota</taxon>
        <taxon>Fungi</taxon>
        <taxon>Dikarya</taxon>
        <taxon>Ascomycota</taxon>
        <taxon>Pezizomycotina</taxon>
        <taxon>Eurotiomycetes</taxon>
        <taxon>Chaetothyriomycetidae</taxon>
        <taxon>Chaetothyriales</taxon>
        <taxon>Herpotrichiellaceae</taxon>
        <taxon>Phialophora</taxon>
    </lineage>
</organism>
<comment type="similarity">
    <text evidence="1">Belongs to the protein-tyrosine phosphatase family. Non-receptor class subfamily.</text>
</comment>
<protein>
    <recommendedName>
        <fullName evidence="9">RRM domain-containing protein</fullName>
    </recommendedName>
</protein>
<dbReference type="InterPro" id="IPR000387">
    <property type="entry name" value="Tyr_Pase_dom"/>
</dbReference>
<feature type="compositionally biased region" description="Polar residues" evidence="3">
    <location>
        <begin position="805"/>
        <end position="814"/>
    </location>
</feature>
<dbReference type="CDD" id="cd00303">
    <property type="entry name" value="retropepsin_like"/>
    <property type="match status" value="1"/>
</dbReference>
<dbReference type="PROSITE" id="PS50102">
    <property type="entry name" value="RRM"/>
    <property type="match status" value="1"/>
</dbReference>
<proteinExistence type="inferred from homology"/>
<dbReference type="GO" id="GO:0003723">
    <property type="term" value="F:RNA binding"/>
    <property type="evidence" value="ECO:0007669"/>
    <property type="project" value="UniProtKB-UniRule"/>
</dbReference>
<dbReference type="PANTHER" id="PTHR19134:SF449">
    <property type="entry name" value="TYROSINE-PROTEIN PHOSPHATASE 1"/>
    <property type="match status" value="1"/>
</dbReference>
<feature type="compositionally biased region" description="Polar residues" evidence="3">
    <location>
        <begin position="783"/>
        <end position="792"/>
    </location>
</feature>
<dbReference type="STRING" id="5601.A0A0D2F3T2"/>
<feature type="region of interest" description="Disordered" evidence="3">
    <location>
        <begin position="120"/>
        <end position="152"/>
    </location>
</feature>
<dbReference type="PROSITE" id="PS50055">
    <property type="entry name" value="TYR_PHOSPHATASE_PTP"/>
    <property type="match status" value="1"/>
</dbReference>